<feature type="transmembrane region" description="Helical" evidence="2">
    <location>
        <begin position="146"/>
        <end position="168"/>
    </location>
</feature>
<feature type="transmembrane region" description="Helical" evidence="2">
    <location>
        <begin position="6"/>
        <end position="24"/>
    </location>
</feature>
<dbReference type="STRING" id="81858.BST23_20370"/>
<dbReference type="Pfam" id="PF00892">
    <property type="entry name" value="EamA"/>
    <property type="match status" value="1"/>
</dbReference>
<feature type="transmembrane region" description="Helical" evidence="2">
    <location>
        <begin position="117"/>
        <end position="134"/>
    </location>
</feature>
<dbReference type="RefSeq" id="WP_046752510.1">
    <property type="nucleotide sequence ID" value="NZ_JBCGVB010000002.1"/>
</dbReference>
<sequence>MTGWLFALGSALFYGTSDFVGGLASRRAHYVVVALLGQFAGLVVAVVAALVAIAPSPSAVDLWWGALSGVGTAAGMVFLFRGMSHGAMSVVVPTSAVTGIALSALVSVVLGDQRPSALAWTGIAIAVPALWWVSSGRQTDAGAHSGGAGDGLLAGVGIAVQYLALAQASPASGFWPVATGRVGALGVLIAALVVAGRQALRVSQGPLVLALASGALAAAALISYFLATQHQIVAVAVALASLYPVIPVLLGILVLHERLTRRQTAGLLAAGAATLLMAG</sequence>
<dbReference type="OrthoDB" id="68076at2"/>
<keyword evidence="2" id="KW-0812">Transmembrane</keyword>
<gene>
    <name evidence="4" type="ORF">BST23_20370</name>
</gene>
<dbReference type="SUPFAM" id="SSF103481">
    <property type="entry name" value="Multidrug resistance efflux transporter EmrE"/>
    <property type="match status" value="2"/>
</dbReference>
<evidence type="ECO:0000259" key="3">
    <source>
        <dbReference type="Pfam" id="PF00892"/>
    </source>
</evidence>
<organism evidence="4 5">
    <name type="scientific">Mycolicibacterium elephantis</name>
    <dbReference type="NCBI Taxonomy" id="81858"/>
    <lineage>
        <taxon>Bacteria</taxon>
        <taxon>Bacillati</taxon>
        <taxon>Actinomycetota</taxon>
        <taxon>Actinomycetes</taxon>
        <taxon>Mycobacteriales</taxon>
        <taxon>Mycobacteriaceae</taxon>
        <taxon>Mycolicibacterium</taxon>
    </lineage>
</organism>
<feature type="transmembrane region" description="Helical" evidence="2">
    <location>
        <begin position="174"/>
        <end position="195"/>
    </location>
</feature>
<protein>
    <submittedName>
        <fullName evidence="4">Multidrug DMT transporter permease</fullName>
    </submittedName>
</protein>
<feature type="transmembrane region" description="Helical" evidence="2">
    <location>
        <begin position="62"/>
        <end position="80"/>
    </location>
</feature>
<dbReference type="AlphaFoldDB" id="A0A0M2ZK19"/>
<reference evidence="4 5" key="1">
    <citation type="submission" date="2017-02" db="EMBL/GenBank/DDBJ databases">
        <title>The new phylogeny of genus Mycobacterium.</title>
        <authorList>
            <person name="Tortoli E."/>
            <person name="Trovato A."/>
            <person name="Cirillo D.M."/>
        </authorList>
    </citation>
    <scope>NUCLEOTIDE SEQUENCE [LARGE SCALE GENOMIC DNA]</scope>
    <source>
        <strain evidence="4 5">FI-09383</strain>
    </source>
</reference>
<evidence type="ECO:0000256" key="2">
    <source>
        <dbReference type="SAM" id="Phobius"/>
    </source>
</evidence>
<dbReference type="Gene3D" id="1.10.3730.20">
    <property type="match status" value="2"/>
</dbReference>
<name>A0A0M2ZK19_9MYCO</name>
<keyword evidence="2" id="KW-1133">Transmembrane helix</keyword>
<proteinExistence type="inferred from homology"/>
<feature type="transmembrane region" description="Helical" evidence="2">
    <location>
        <begin position="31"/>
        <end position="56"/>
    </location>
</feature>
<dbReference type="EMBL" id="MVHP01000028">
    <property type="protein sequence ID" value="ORA62308.1"/>
    <property type="molecule type" value="Genomic_DNA"/>
</dbReference>
<accession>A0A1A0R1J8</accession>
<dbReference type="GO" id="GO:0016020">
    <property type="term" value="C:membrane"/>
    <property type="evidence" value="ECO:0007669"/>
    <property type="project" value="InterPro"/>
</dbReference>
<feature type="transmembrane region" description="Helical" evidence="2">
    <location>
        <begin position="232"/>
        <end position="255"/>
    </location>
</feature>
<comment type="similarity">
    <text evidence="1">Belongs to the EamA transporter family.</text>
</comment>
<feature type="transmembrane region" description="Helical" evidence="2">
    <location>
        <begin position="87"/>
        <end position="111"/>
    </location>
</feature>
<dbReference type="InterPro" id="IPR037185">
    <property type="entry name" value="EmrE-like"/>
</dbReference>
<accession>A0A0M2ZK19</accession>
<evidence type="ECO:0000313" key="4">
    <source>
        <dbReference type="EMBL" id="ORA62308.1"/>
    </source>
</evidence>
<comment type="caution">
    <text evidence="4">The sequence shown here is derived from an EMBL/GenBank/DDBJ whole genome shotgun (WGS) entry which is preliminary data.</text>
</comment>
<evidence type="ECO:0000256" key="1">
    <source>
        <dbReference type="ARBA" id="ARBA00007362"/>
    </source>
</evidence>
<evidence type="ECO:0000313" key="5">
    <source>
        <dbReference type="Proteomes" id="UP000192772"/>
    </source>
</evidence>
<dbReference type="InterPro" id="IPR000620">
    <property type="entry name" value="EamA_dom"/>
</dbReference>
<keyword evidence="2" id="KW-0472">Membrane</keyword>
<feature type="domain" description="EamA" evidence="3">
    <location>
        <begin position="152"/>
        <end position="277"/>
    </location>
</feature>
<feature type="transmembrane region" description="Helical" evidence="2">
    <location>
        <begin position="207"/>
        <end position="226"/>
    </location>
</feature>
<dbReference type="Proteomes" id="UP000192772">
    <property type="component" value="Unassembled WGS sequence"/>
</dbReference>